<dbReference type="Gene3D" id="1.10.287.1260">
    <property type="match status" value="1"/>
</dbReference>
<feature type="transmembrane region" description="Helical" evidence="7">
    <location>
        <begin position="20"/>
        <end position="44"/>
    </location>
</feature>
<feature type="transmembrane region" description="Helical" evidence="7">
    <location>
        <begin position="65"/>
        <end position="88"/>
    </location>
</feature>
<keyword evidence="7" id="KW-0997">Cell inner membrane</keyword>
<dbReference type="Pfam" id="PF21088">
    <property type="entry name" value="MS_channel_1st"/>
    <property type="match status" value="1"/>
</dbReference>
<evidence type="ECO:0000259" key="10">
    <source>
        <dbReference type="Pfam" id="PF21082"/>
    </source>
</evidence>
<comment type="subcellular location">
    <subcellularLocation>
        <location evidence="7">Cell inner membrane</location>
        <topology evidence="7">Multi-pass membrane protein</topology>
    </subcellularLocation>
    <subcellularLocation>
        <location evidence="1">Cell membrane</location>
        <topology evidence="1">Multi-pass membrane protein</topology>
    </subcellularLocation>
</comment>
<evidence type="ECO:0000256" key="8">
    <source>
        <dbReference type="SAM" id="MobiDB-lite"/>
    </source>
</evidence>
<dbReference type="AlphaFoldDB" id="A0A5P2HBR6"/>
<reference evidence="12 13" key="1">
    <citation type="submission" date="2019-09" db="EMBL/GenBank/DDBJ databases">
        <title>FDA dAtabase for Regulatory Grade micrObial Sequences (FDA-ARGOS): Supporting development and validation of Infectious Disease Dx tests.</title>
        <authorList>
            <person name="Sciortino C."/>
            <person name="Tallon L."/>
            <person name="Sadzewicz L."/>
            <person name="Vavikolanu K."/>
            <person name="Mehta A."/>
            <person name="Aluvathingal J."/>
            <person name="Nadendla S."/>
            <person name="Nandy P."/>
            <person name="Geyer C."/>
            <person name="Yan Y."/>
            <person name="Sichtig H."/>
        </authorList>
    </citation>
    <scope>NUCLEOTIDE SEQUENCE [LARGE SCALE GENOMIC DNA]</scope>
    <source>
        <strain evidence="12 13">FDAARGOS_664</strain>
    </source>
</reference>
<comment type="similarity">
    <text evidence="2 7">Belongs to the MscS (TC 1.A.23) family.</text>
</comment>
<accession>A0A5P2HBR6</accession>
<dbReference type="PANTHER" id="PTHR30221">
    <property type="entry name" value="SMALL-CONDUCTANCE MECHANOSENSITIVE CHANNEL"/>
    <property type="match status" value="1"/>
</dbReference>
<proteinExistence type="inferred from homology"/>
<dbReference type="InterPro" id="IPR011014">
    <property type="entry name" value="MscS_channel_TM-2"/>
</dbReference>
<evidence type="ECO:0000313" key="12">
    <source>
        <dbReference type="EMBL" id="QET05591.1"/>
    </source>
</evidence>
<dbReference type="GO" id="GO:0008381">
    <property type="term" value="F:mechanosensitive monoatomic ion channel activity"/>
    <property type="evidence" value="ECO:0007669"/>
    <property type="project" value="InterPro"/>
</dbReference>
<gene>
    <name evidence="12" type="ORF">FOB72_26695</name>
</gene>
<name>A0A5P2HBR6_9BURK</name>
<feature type="transmembrane region" description="Helical" evidence="7">
    <location>
        <begin position="94"/>
        <end position="125"/>
    </location>
</feature>
<dbReference type="SUPFAM" id="SSF82689">
    <property type="entry name" value="Mechanosensitive channel protein MscS (YggB), C-terminal domain"/>
    <property type="match status" value="1"/>
</dbReference>
<feature type="region of interest" description="Disordered" evidence="8">
    <location>
        <begin position="278"/>
        <end position="309"/>
    </location>
</feature>
<evidence type="ECO:0000256" key="5">
    <source>
        <dbReference type="ARBA" id="ARBA00022989"/>
    </source>
</evidence>
<dbReference type="InterPro" id="IPR045275">
    <property type="entry name" value="MscS_archaea/bacteria_type"/>
</dbReference>
<evidence type="ECO:0000256" key="1">
    <source>
        <dbReference type="ARBA" id="ARBA00004651"/>
    </source>
</evidence>
<dbReference type="InterPro" id="IPR049142">
    <property type="entry name" value="MS_channel_1st"/>
</dbReference>
<dbReference type="RefSeq" id="WP_150375914.1">
    <property type="nucleotide sequence ID" value="NZ_CP044067.1"/>
</dbReference>
<dbReference type="Pfam" id="PF21082">
    <property type="entry name" value="MS_channel_3rd"/>
    <property type="match status" value="1"/>
</dbReference>
<feature type="domain" description="Mechanosensitive ion channel MscS" evidence="9">
    <location>
        <begin position="112"/>
        <end position="177"/>
    </location>
</feature>
<dbReference type="InterPro" id="IPR023408">
    <property type="entry name" value="MscS_beta-dom_sf"/>
</dbReference>
<dbReference type="OrthoDB" id="9809206at2"/>
<dbReference type="InterPro" id="IPR008910">
    <property type="entry name" value="MSC_TM_helix"/>
</dbReference>
<feature type="domain" description="Mechanosensitive ion channel transmembrane helices 2/3" evidence="11">
    <location>
        <begin position="77"/>
        <end position="110"/>
    </location>
</feature>
<dbReference type="SUPFAM" id="SSF82861">
    <property type="entry name" value="Mechanosensitive channel protein MscS (YggB), transmembrane region"/>
    <property type="match status" value="1"/>
</dbReference>
<dbReference type="InterPro" id="IPR006685">
    <property type="entry name" value="MscS_channel_2nd"/>
</dbReference>
<dbReference type="Pfam" id="PF05552">
    <property type="entry name" value="MS_channel_1st_1"/>
    <property type="match status" value="1"/>
</dbReference>
<dbReference type="Gene3D" id="2.30.30.60">
    <property type="match status" value="1"/>
</dbReference>
<evidence type="ECO:0000256" key="3">
    <source>
        <dbReference type="ARBA" id="ARBA00022475"/>
    </source>
</evidence>
<comment type="caution">
    <text evidence="7">Lacks conserved residue(s) required for the propagation of feature annotation.</text>
</comment>
<dbReference type="Proteomes" id="UP000322822">
    <property type="component" value="Chromosome 2"/>
</dbReference>
<feature type="compositionally biased region" description="Basic and acidic residues" evidence="8">
    <location>
        <begin position="284"/>
        <end position="293"/>
    </location>
</feature>
<dbReference type="GO" id="GO:0005886">
    <property type="term" value="C:plasma membrane"/>
    <property type="evidence" value="ECO:0007669"/>
    <property type="project" value="UniProtKB-SubCell"/>
</dbReference>
<keyword evidence="3" id="KW-1003">Cell membrane</keyword>
<dbReference type="InterPro" id="IPR010920">
    <property type="entry name" value="LSM_dom_sf"/>
</dbReference>
<dbReference type="Pfam" id="PF00924">
    <property type="entry name" value="MS_channel_2nd"/>
    <property type="match status" value="1"/>
</dbReference>
<dbReference type="EMBL" id="CP044067">
    <property type="protein sequence ID" value="QET05591.1"/>
    <property type="molecule type" value="Genomic_DNA"/>
</dbReference>
<keyword evidence="7" id="KW-0813">Transport</keyword>
<evidence type="ECO:0000256" key="2">
    <source>
        <dbReference type="ARBA" id="ARBA00008017"/>
    </source>
</evidence>
<evidence type="ECO:0000313" key="13">
    <source>
        <dbReference type="Proteomes" id="UP000322822"/>
    </source>
</evidence>
<dbReference type="SUPFAM" id="SSF50182">
    <property type="entry name" value="Sm-like ribonucleoproteins"/>
    <property type="match status" value="1"/>
</dbReference>
<dbReference type="Gene3D" id="3.30.70.100">
    <property type="match status" value="1"/>
</dbReference>
<comment type="subunit">
    <text evidence="7">Homoheptamer.</text>
</comment>
<evidence type="ECO:0000256" key="7">
    <source>
        <dbReference type="RuleBase" id="RU369025"/>
    </source>
</evidence>
<dbReference type="PANTHER" id="PTHR30221:SF8">
    <property type="entry name" value="SMALL-CONDUCTANCE MECHANOSENSITIVE CHANNEL"/>
    <property type="match status" value="1"/>
</dbReference>
<protein>
    <recommendedName>
        <fullName evidence="7">Small-conductance mechanosensitive channel</fullName>
    </recommendedName>
</protein>
<keyword evidence="4 7" id="KW-0812">Transmembrane</keyword>
<evidence type="ECO:0000256" key="4">
    <source>
        <dbReference type="ARBA" id="ARBA00022692"/>
    </source>
</evidence>
<evidence type="ECO:0000259" key="9">
    <source>
        <dbReference type="Pfam" id="PF00924"/>
    </source>
</evidence>
<evidence type="ECO:0000259" key="11">
    <source>
        <dbReference type="Pfam" id="PF21088"/>
    </source>
</evidence>
<keyword evidence="7" id="KW-0406">Ion transport</keyword>
<keyword evidence="6 7" id="KW-0472">Membrane</keyword>
<dbReference type="InterPro" id="IPR011066">
    <property type="entry name" value="MscS_channel_C_sf"/>
</dbReference>
<keyword evidence="7" id="KW-0407">Ion channel</keyword>
<keyword evidence="5 7" id="KW-1133">Transmembrane helix</keyword>
<sequence length="309" mass="33694">MNMSFLDADKVQAAWAYLTQFAISQGLNCLAALAILMGGWWLAARAAQAIRRTLQHTHVDDTLRPMLASVAQWVVRVITVVLVLSQFGVQTASIIAMLGAAGLAIGLALQGTLQNIAAGIMLVLLRPFRVGQYIDAQGVAGTVRETGLFMTELTTFDGVCLRVPNSKIWGSAITNYSENMTRRMDIEVTVTFDSDVAQGLEALRRMLDAEPRLLAEPKSEVMVVRYTDRGITLDARYWTSNADFWSVQYAFFGKLRSVLNAAGCEIAVPVQEVRAPVGEAPQAETRKRAEAPHRSGPQPYDALARHGAG</sequence>
<feature type="domain" description="Mechanosensitive ion channel MscS C-terminal" evidence="10">
    <location>
        <begin position="186"/>
        <end position="266"/>
    </location>
</feature>
<comment type="function">
    <text evidence="7">Mechanosensitive channel that participates in the regulation of osmotic pressure changes within the cell, opening in response to stretch forces in the membrane lipid bilayer, without the need for other proteins. Contributes to normal resistance to hypoosmotic shock. Forms an ion channel of 1.0 nanosiemens conductance with a slight preference for anions.</text>
</comment>
<dbReference type="InterPro" id="IPR049278">
    <property type="entry name" value="MS_channel_C"/>
</dbReference>
<organism evidence="12 13">
    <name type="scientific">Cupriavidus pauculus</name>
    <dbReference type="NCBI Taxonomy" id="82633"/>
    <lineage>
        <taxon>Bacteria</taxon>
        <taxon>Pseudomonadati</taxon>
        <taxon>Pseudomonadota</taxon>
        <taxon>Betaproteobacteria</taxon>
        <taxon>Burkholderiales</taxon>
        <taxon>Burkholderiaceae</taxon>
        <taxon>Cupriavidus</taxon>
    </lineage>
</organism>
<evidence type="ECO:0000256" key="6">
    <source>
        <dbReference type="ARBA" id="ARBA00023136"/>
    </source>
</evidence>